<evidence type="ECO:0000256" key="1">
    <source>
        <dbReference type="SAM" id="SignalP"/>
    </source>
</evidence>
<name>A0A9P0JYU7_ACAOB</name>
<proteinExistence type="predicted"/>
<comment type="caution">
    <text evidence="2">The sequence shown here is derived from an EMBL/GenBank/DDBJ whole genome shotgun (WGS) entry which is preliminary data.</text>
</comment>
<keyword evidence="1" id="KW-0732">Signal</keyword>
<sequence>MNPAVVVLLSGMVVLAQGMIVDPVTAPIAVTGSFRGPFEIEKFNRCFGGVCIPDALSCIGGDCDMLTGDVIKKALFVDVARKLQKAKLLEQMNAEINLDTDKGLWYTIDSTRDKVCGPRGCVFTGNPIIKSLIGGAF</sequence>
<evidence type="ECO:0000313" key="2">
    <source>
        <dbReference type="EMBL" id="CAH1963826.1"/>
    </source>
</evidence>
<feature type="chain" id="PRO_5040422864" evidence="1">
    <location>
        <begin position="19"/>
        <end position="137"/>
    </location>
</feature>
<protein>
    <submittedName>
        <fullName evidence="2">Uncharacterized protein</fullName>
    </submittedName>
</protein>
<dbReference type="EMBL" id="CAKOFQ010006710">
    <property type="protein sequence ID" value="CAH1963826.1"/>
    <property type="molecule type" value="Genomic_DNA"/>
</dbReference>
<evidence type="ECO:0000313" key="3">
    <source>
        <dbReference type="Proteomes" id="UP001152888"/>
    </source>
</evidence>
<keyword evidence="3" id="KW-1185">Reference proteome</keyword>
<gene>
    <name evidence="2" type="ORF">ACAOBT_LOCUS5422</name>
</gene>
<dbReference type="AlphaFoldDB" id="A0A9P0JYU7"/>
<accession>A0A9P0JYU7</accession>
<reference evidence="2" key="1">
    <citation type="submission" date="2022-03" db="EMBL/GenBank/DDBJ databases">
        <authorList>
            <person name="Sayadi A."/>
        </authorList>
    </citation>
    <scope>NUCLEOTIDE SEQUENCE</scope>
</reference>
<feature type="signal peptide" evidence="1">
    <location>
        <begin position="1"/>
        <end position="18"/>
    </location>
</feature>
<dbReference type="Proteomes" id="UP001152888">
    <property type="component" value="Unassembled WGS sequence"/>
</dbReference>
<organism evidence="2 3">
    <name type="scientific">Acanthoscelides obtectus</name>
    <name type="common">Bean weevil</name>
    <name type="synonym">Bruchus obtectus</name>
    <dbReference type="NCBI Taxonomy" id="200917"/>
    <lineage>
        <taxon>Eukaryota</taxon>
        <taxon>Metazoa</taxon>
        <taxon>Ecdysozoa</taxon>
        <taxon>Arthropoda</taxon>
        <taxon>Hexapoda</taxon>
        <taxon>Insecta</taxon>
        <taxon>Pterygota</taxon>
        <taxon>Neoptera</taxon>
        <taxon>Endopterygota</taxon>
        <taxon>Coleoptera</taxon>
        <taxon>Polyphaga</taxon>
        <taxon>Cucujiformia</taxon>
        <taxon>Chrysomeloidea</taxon>
        <taxon>Chrysomelidae</taxon>
        <taxon>Bruchinae</taxon>
        <taxon>Bruchini</taxon>
        <taxon>Acanthoscelides</taxon>
    </lineage>
</organism>